<reference evidence="7 8" key="1">
    <citation type="journal article" date="2019" name="Nat. Med.">
        <title>A library of human gut bacterial isolates paired with longitudinal multiomics data enables mechanistic microbiome research.</title>
        <authorList>
            <person name="Poyet M."/>
            <person name="Groussin M."/>
            <person name="Gibbons S.M."/>
            <person name="Avila-Pacheco J."/>
            <person name="Jiang X."/>
            <person name="Kearney S.M."/>
            <person name="Perrotta A.R."/>
            <person name="Berdy B."/>
            <person name="Zhao S."/>
            <person name="Lieberman T.D."/>
            <person name="Swanson P.K."/>
            <person name="Smith M."/>
            <person name="Roesemann S."/>
            <person name="Alexander J.E."/>
            <person name="Rich S.A."/>
            <person name="Livny J."/>
            <person name="Vlamakis H."/>
            <person name="Clish C."/>
            <person name="Bullock K."/>
            <person name="Deik A."/>
            <person name="Scott J."/>
            <person name="Pierce K.A."/>
            <person name="Xavier R.J."/>
            <person name="Alm E.J."/>
        </authorList>
    </citation>
    <scope>NUCLEOTIDE SEQUENCE [LARGE SCALE GENOMIC DNA]</scope>
    <source>
        <strain evidence="7 8">BIOML-A198</strain>
    </source>
</reference>
<dbReference type="Pfam" id="PF01554">
    <property type="entry name" value="MatE"/>
    <property type="match status" value="2"/>
</dbReference>
<dbReference type="InterPro" id="IPR048279">
    <property type="entry name" value="MdtK-like"/>
</dbReference>
<dbReference type="GO" id="GO:0042910">
    <property type="term" value="F:xenobiotic transmembrane transporter activity"/>
    <property type="evidence" value="ECO:0007669"/>
    <property type="project" value="InterPro"/>
</dbReference>
<dbReference type="EMBL" id="WMQE01000002">
    <property type="protein sequence ID" value="MTK20077.1"/>
    <property type="molecule type" value="Genomic_DNA"/>
</dbReference>
<dbReference type="AlphaFoldDB" id="A0A173SCG7"/>
<dbReference type="GeneID" id="60058718"/>
<evidence type="ECO:0000256" key="4">
    <source>
        <dbReference type="ARBA" id="ARBA00022692"/>
    </source>
</evidence>
<dbReference type="PANTHER" id="PTHR43549:SF3">
    <property type="entry name" value="MULTIDRUG RESISTANCE PROTEIN YPNP-RELATED"/>
    <property type="match status" value="1"/>
</dbReference>
<evidence type="ECO:0000313" key="8">
    <source>
        <dbReference type="Proteomes" id="UP000487649"/>
    </source>
</evidence>
<dbReference type="RefSeq" id="WP_006783633.1">
    <property type="nucleotide sequence ID" value="NZ_CABJBH010000006.1"/>
</dbReference>
<comment type="subcellular location">
    <subcellularLocation>
        <location evidence="1">Cell membrane</location>
        <topology evidence="1">Multi-pass membrane protein</topology>
    </subcellularLocation>
</comment>
<dbReference type="InterPro" id="IPR052031">
    <property type="entry name" value="Membrane_Transporter-Flippase"/>
</dbReference>
<dbReference type="GO" id="GO:0015297">
    <property type="term" value="F:antiporter activity"/>
    <property type="evidence" value="ECO:0007669"/>
    <property type="project" value="InterPro"/>
</dbReference>
<keyword evidence="2" id="KW-0813">Transport</keyword>
<keyword evidence="4" id="KW-0812">Transmembrane</keyword>
<evidence type="ECO:0000313" key="7">
    <source>
        <dbReference type="EMBL" id="MTK20077.1"/>
    </source>
</evidence>
<evidence type="ECO:0000256" key="1">
    <source>
        <dbReference type="ARBA" id="ARBA00004651"/>
    </source>
</evidence>
<dbReference type="Proteomes" id="UP000487649">
    <property type="component" value="Unassembled WGS sequence"/>
</dbReference>
<dbReference type="CDD" id="cd13138">
    <property type="entry name" value="MATE_yoeA_like"/>
    <property type="match status" value="1"/>
</dbReference>
<dbReference type="OrthoDB" id="9776324at2"/>
<dbReference type="InterPro" id="IPR002528">
    <property type="entry name" value="MATE_fam"/>
</dbReference>
<keyword evidence="3" id="KW-1003">Cell membrane</keyword>
<dbReference type="GO" id="GO:0005886">
    <property type="term" value="C:plasma membrane"/>
    <property type="evidence" value="ECO:0007669"/>
    <property type="project" value="UniProtKB-SubCell"/>
</dbReference>
<organism evidence="7 8">
    <name type="scientific">Turicibacter sanguinis</name>
    <dbReference type="NCBI Taxonomy" id="154288"/>
    <lineage>
        <taxon>Bacteria</taxon>
        <taxon>Bacillati</taxon>
        <taxon>Bacillota</taxon>
        <taxon>Erysipelotrichia</taxon>
        <taxon>Erysipelotrichales</taxon>
        <taxon>Turicibacteraceae</taxon>
        <taxon>Turicibacter</taxon>
    </lineage>
</organism>
<keyword evidence="6" id="KW-0472">Membrane</keyword>
<evidence type="ECO:0000256" key="2">
    <source>
        <dbReference type="ARBA" id="ARBA00022448"/>
    </source>
</evidence>
<keyword evidence="5" id="KW-1133">Transmembrane helix</keyword>
<comment type="caution">
    <text evidence="7">The sequence shown here is derived from an EMBL/GenBank/DDBJ whole genome shotgun (WGS) entry which is preliminary data.</text>
</comment>
<accession>A0A173SCG7</accession>
<dbReference type="PANTHER" id="PTHR43549">
    <property type="entry name" value="MULTIDRUG RESISTANCE PROTEIN YPNP-RELATED"/>
    <property type="match status" value="1"/>
</dbReference>
<dbReference type="PIRSF" id="PIRSF006603">
    <property type="entry name" value="DinF"/>
    <property type="match status" value="1"/>
</dbReference>
<proteinExistence type="predicted"/>
<evidence type="ECO:0000256" key="3">
    <source>
        <dbReference type="ARBA" id="ARBA00022475"/>
    </source>
</evidence>
<protein>
    <submittedName>
        <fullName evidence="7">MATE family efflux transporter</fullName>
    </submittedName>
</protein>
<dbReference type="NCBIfam" id="TIGR00797">
    <property type="entry name" value="matE"/>
    <property type="match status" value="1"/>
</dbReference>
<evidence type="ECO:0000256" key="6">
    <source>
        <dbReference type="ARBA" id="ARBA00023136"/>
    </source>
</evidence>
<evidence type="ECO:0000256" key="5">
    <source>
        <dbReference type="ARBA" id="ARBA00022989"/>
    </source>
</evidence>
<name>A0A173SCG7_9FIRM</name>
<sequence length="452" mass="48700">MTDMTKGSPIKLILAFMIPILIGNLFQQLYSMVDTAIVGKFVGVQALAAVGATGGLVFLILGFINGLTHGFSVIISQRFGSNDEEGVKKATAMSIYLSAIATVIITIICMIFAKPLLQIMNTPADILADANTYVSIIFGGIIATISYNLLASVLRAFGDSKTPLYFLIIASITNIVLDLVLIINFNMGVAGAAAATIASQGLSAFLCFVYMKKKSDILTLQKHHFKLDRLLVKELMAVSIPMALQYSITAVGVMILQVAINSFGSTVVGAFTAATKVEQLVIQPSIAIGMTMATFSAQNIGARELGRVRQGVKQATILTLCVNVVSALIVVFFGTYFVGFFVETEGTEVLTYSQQYLNTVATFFPILGLLFLYRFTLQGLGSTVAPMFAGVMELIMRTGVAFTLPGLIGYAGVCLASPFAWVGATVWLLYSYFRVMPRLKSEFCELKPELQL</sequence>
<gene>
    <name evidence="7" type="ORF">GMA92_01325</name>
</gene>